<gene>
    <name evidence="1" type="ORF">SCF082_LOCUS17706</name>
</gene>
<organism evidence="1 2">
    <name type="scientific">Durusdinium trenchii</name>
    <dbReference type="NCBI Taxonomy" id="1381693"/>
    <lineage>
        <taxon>Eukaryota</taxon>
        <taxon>Sar</taxon>
        <taxon>Alveolata</taxon>
        <taxon>Dinophyceae</taxon>
        <taxon>Suessiales</taxon>
        <taxon>Symbiodiniaceae</taxon>
        <taxon>Durusdinium</taxon>
    </lineage>
</organism>
<dbReference type="InterPro" id="IPR029069">
    <property type="entry name" value="HotDog_dom_sf"/>
</dbReference>
<dbReference type="CDD" id="cd00586">
    <property type="entry name" value="4HBT"/>
    <property type="match status" value="1"/>
</dbReference>
<proteinExistence type="predicted"/>
<reference evidence="1 2" key="1">
    <citation type="submission" date="2024-02" db="EMBL/GenBank/DDBJ databases">
        <authorList>
            <person name="Chen Y."/>
            <person name="Shah S."/>
            <person name="Dougan E. K."/>
            <person name="Thang M."/>
            <person name="Chan C."/>
        </authorList>
    </citation>
    <scope>NUCLEOTIDE SEQUENCE [LARGE SCALE GENOMIC DNA]</scope>
</reference>
<protein>
    <submittedName>
        <fullName evidence="1">Uncharacterized protein</fullName>
    </submittedName>
</protein>
<comment type="caution">
    <text evidence="1">The sequence shown here is derived from an EMBL/GenBank/DDBJ whole genome shotgun (WGS) entry which is preliminary data.</text>
</comment>
<sequence length="255" mass="28187">MNLIANYVDFGAHQCLPAVLRWCDTAGIYPLSLLDAETRAQLLETWSRYSVMRSIQMEVHVRGHQWERLLANSCTGTMVRVQPMITRLGRTSYTVRNEVTSSSLPLATVETVMVQLDESLSKSVPLSCSEQLKSILKPQSTATGIRCPVAGKRPSACFSWGCEVRPSDCDLLGHMNNASYITLVEDARRAAGLTFDVQVASIEYLLQAKAFELLQIALWRDQPSAQGQSVIGYEMKGEQGLVARGSLVSFLEAKL</sequence>
<dbReference type="Pfam" id="PF20791">
    <property type="entry name" value="Acyl-ACP_TE_C"/>
    <property type="match status" value="1"/>
</dbReference>
<keyword evidence="2" id="KW-1185">Reference proteome</keyword>
<name>A0ABP0KK82_9DINO</name>
<dbReference type="InterPro" id="IPR049427">
    <property type="entry name" value="Acyl-ACP_TE_C"/>
</dbReference>
<dbReference type="Gene3D" id="3.10.129.10">
    <property type="entry name" value="Hotdog Thioesterase"/>
    <property type="match status" value="2"/>
</dbReference>
<dbReference type="Proteomes" id="UP001642464">
    <property type="component" value="Unassembled WGS sequence"/>
</dbReference>
<accession>A0ABP0KK82</accession>
<evidence type="ECO:0000313" key="1">
    <source>
        <dbReference type="EMBL" id="CAK9026899.1"/>
    </source>
</evidence>
<dbReference type="SUPFAM" id="SSF54637">
    <property type="entry name" value="Thioesterase/thiol ester dehydrase-isomerase"/>
    <property type="match status" value="2"/>
</dbReference>
<evidence type="ECO:0000313" key="2">
    <source>
        <dbReference type="Proteomes" id="UP001642464"/>
    </source>
</evidence>
<dbReference type="EMBL" id="CAXAMM010011736">
    <property type="protein sequence ID" value="CAK9026899.1"/>
    <property type="molecule type" value="Genomic_DNA"/>
</dbReference>